<dbReference type="CDD" id="cd00464">
    <property type="entry name" value="SK"/>
    <property type="match status" value="1"/>
</dbReference>
<comment type="caution">
    <text evidence="11">Lacks conserved residue(s) required for the propagation of feature annotation.</text>
</comment>
<keyword evidence="7 11" id="KW-0418">Kinase</keyword>
<comment type="pathway">
    <text evidence="1 11">Metabolic intermediate biosynthesis; chorismate biosynthesis; chorismate from D-erythrose 4-phosphate and phosphoenolpyruvate: step 5/7.</text>
</comment>
<comment type="cofactor">
    <cofactor evidence="11">
        <name>Mg(2+)</name>
        <dbReference type="ChEBI" id="CHEBI:18420"/>
    </cofactor>
    <text evidence="11">Binds 1 Mg(2+) ion per subunit.</text>
</comment>
<keyword evidence="5 11" id="KW-0808">Transferase</keyword>
<dbReference type="InterPro" id="IPR000623">
    <property type="entry name" value="Shikimate_kinase/TSH1"/>
</dbReference>
<dbReference type="GO" id="GO:0016301">
    <property type="term" value="F:kinase activity"/>
    <property type="evidence" value="ECO:0007669"/>
    <property type="project" value="UniProtKB-KW"/>
</dbReference>
<keyword evidence="11" id="KW-0479">Metal-binding</keyword>
<evidence type="ECO:0000256" key="5">
    <source>
        <dbReference type="ARBA" id="ARBA00022679"/>
    </source>
</evidence>
<feature type="binding site" evidence="11">
    <location>
        <position position="220"/>
    </location>
    <ligand>
        <name>substrate</name>
    </ligand>
</feature>
<gene>
    <name evidence="11" type="primary">aroK</name>
    <name evidence="13" type="ORF">RVY80_05955</name>
</gene>
<feature type="binding site" evidence="11">
    <location>
        <position position="120"/>
    </location>
    <ligand>
        <name>substrate</name>
    </ligand>
</feature>
<reference evidence="13 14" key="1">
    <citation type="submission" date="2023-10" db="EMBL/GenBank/DDBJ databases">
        <title>Veillonella sp. nov., isolated from a pig farm feces dump.</title>
        <authorList>
            <person name="Chang Y.-H."/>
        </authorList>
    </citation>
    <scope>NUCLEOTIDE SEQUENCE [LARGE SCALE GENOMIC DNA]</scope>
    <source>
        <strain evidence="13 14">YH-vei2233</strain>
    </source>
</reference>
<evidence type="ECO:0000256" key="9">
    <source>
        <dbReference type="ARBA" id="ARBA00023141"/>
    </source>
</evidence>
<dbReference type="PRINTS" id="PR01100">
    <property type="entry name" value="SHIKIMTKNASE"/>
</dbReference>
<dbReference type="RefSeq" id="WP_295187884.1">
    <property type="nucleotide sequence ID" value="NZ_JAWJZA010000003.1"/>
</dbReference>
<dbReference type="Pfam" id="PF01817">
    <property type="entry name" value="CM_2"/>
    <property type="match status" value="1"/>
</dbReference>
<dbReference type="HAMAP" id="MF_00109">
    <property type="entry name" value="Shikimate_kinase"/>
    <property type="match status" value="1"/>
</dbReference>
<dbReference type="SUPFAM" id="SSF48600">
    <property type="entry name" value="Chorismate mutase II"/>
    <property type="match status" value="1"/>
</dbReference>
<dbReference type="InterPro" id="IPR023000">
    <property type="entry name" value="Shikimate_kinase_CS"/>
</dbReference>
<evidence type="ECO:0000259" key="12">
    <source>
        <dbReference type="PROSITE" id="PS51168"/>
    </source>
</evidence>
<comment type="similarity">
    <text evidence="2 11">Belongs to the shikimate kinase family.</text>
</comment>
<keyword evidence="11" id="KW-0460">Magnesium</keyword>
<keyword evidence="14" id="KW-1185">Reference proteome</keyword>
<dbReference type="InterPro" id="IPR036263">
    <property type="entry name" value="Chorismate_II_sf"/>
</dbReference>
<evidence type="ECO:0000256" key="1">
    <source>
        <dbReference type="ARBA" id="ARBA00004842"/>
    </source>
</evidence>
<comment type="subcellular location">
    <subcellularLocation>
        <location evidence="11">Cytoplasm</location>
    </subcellularLocation>
</comment>
<dbReference type="InterPro" id="IPR027417">
    <property type="entry name" value="P-loop_NTPase"/>
</dbReference>
<feature type="binding site" evidence="11">
    <location>
        <position position="102"/>
    </location>
    <ligand>
        <name>Mg(2+)</name>
        <dbReference type="ChEBI" id="CHEBI:18420"/>
    </ligand>
</feature>
<dbReference type="Gene3D" id="1.20.59.10">
    <property type="entry name" value="Chorismate mutase"/>
    <property type="match status" value="1"/>
</dbReference>
<evidence type="ECO:0000256" key="10">
    <source>
        <dbReference type="ARBA" id="ARBA00048567"/>
    </source>
</evidence>
<dbReference type="InterPro" id="IPR003593">
    <property type="entry name" value="AAA+_ATPase"/>
</dbReference>
<evidence type="ECO:0000256" key="3">
    <source>
        <dbReference type="ARBA" id="ARBA00012154"/>
    </source>
</evidence>
<comment type="catalytic activity">
    <reaction evidence="10 11">
        <text>shikimate + ATP = 3-phosphoshikimate + ADP + H(+)</text>
        <dbReference type="Rhea" id="RHEA:13121"/>
        <dbReference type="ChEBI" id="CHEBI:15378"/>
        <dbReference type="ChEBI" id="CHEBI:30616"/>
        <dbReference type="ChEBI" id="CHEBI:36208"/>
        <dbReference type="ChEBI" id="CHEBI:145989"/>
        <dbReference type="ChEBI" id="CHEBI:456216"/>
        <dbReference type="EC" id="2.7.1.71"/>
    </reaction>
</comment>
<dbReference type="EC" id="2.7.1.71" evidence="3 11"/>
<evidence type="ECO:0000256" key="6">
    <source>
        <dbReference type="ARBA" id="ARBA00022741"/>
    </source>
</evidence>
<dbReference type="InterPro" id="IPR031322">
    <property type="entry name" value="Shikimate/glucono_kinase"/>
</dbReference>
<keyword evidence="11" id="KW-0963">Cytoplasm</keyword>
<dbReference type="EMBL" id="JAWJZB010000006">
    <property type="protein sequence ID" value="MDV5088391.1"/>
    <property type="molecule type" value="Genomic_DNA"/>
</dbReference>
<feature type="binding site" evidence="11">
    <location>
        <position position="203"/>
    </location>
    <ligand>
        <name>ATP</name>
        <dbReference type="ChEBI" id="CHEBI:30616"/>
    </ligand>
</feature>
<comment type="function">
    <text evidence="11">Catalyzes the specific phosphorylation of the 3-hydroxyl group of shikimic acid using ATP as a cosubstrate.</text>
</comment>
<organism evidence="13 14">
    <name type="scientific">Veillonella absiana</name>
    <dbReference type="NCBI Taxonomy" id="3079305"/>
    <lineage>
        <taxon>Bacteria</taxon>
        <taxon>Bacillati</taxon>
        <taxon>Bacillota</taxon>
        <taxon>Negativicutes</taxon>
        <taxon>Veillonellales</taxon>
        <taxon>Veillonellaceae</taxon>
        <taxon>Veillonella</taxon>
    </lineage>
</organism>
<name>A0ABU3Z8Z4_9FIRM</name>
<evidence type="ECO:0000256" key="8">
    <source>
        <dbReference type="ARBA" id="ARBA00022840"/>
    </source>
</evidence>
<evidence type="ECO:0000256" key="2">
    <source>
        <dbReference type="ARBA" id="ARBA00006997"/>
    </source>
</evidence>
<keyword evidence="4 11" id="KW-0028">Amino-acid biosynthesis</keyword>
<keyword evidence="8 11" id="KW-0067">ATP-binding</keyword>
<sequence length="254" mass="29262">MDIQEARKKIDTIDALLAENYKKRLEIVADIAKYKDEHQMPLIDEVRDTDIIATHTNDCSDEKLRPYIEAYMSAVVSMSNEYLREHMHQHIFLIGMPGAGKTTVGKALSKELNRDFYDLDLTIQEKTGKSIQNIIIYDGEEKFRQHEYDAIRELIRNKPSVIATGGGTVLSEKTVQIMRNNGIIVFVNRDVTQILDDLDLEIRPLLKESIEYIFRLYEERYPLYESVSHIKIGNESNISDTVQAIIEALPNTEK</sequence>
<dbReference type="PANTHER" id="PTHR21087">
    <property type="entry name" value="SHIKIMATE KINASE"/>
    <property type="match status" value="1"/>
</dbReference>
<protein>
    <recommendedName>
        <fullName evidence="3 11">Shikimate kinase</fullName>
        <shortName evidence="11">SK</shortName>
        <ecNumber evidence="3 11">2.7.1.71</ecNumber>
    </recommendedName>
</protein>
<dbReference type="Pfam" id="PF01202">
    <property type="entry name" value="SKI"/>
    <property type="match status" value="1"/>
</dbReference>
<proteinExistence type="inferred from homology"/>
<dbReference type="InterPro" id="IPR002701">
    <property type="entry name" value="CM_II_prokaryot"/>
</dbReference>
<dbReference type="Proteomes" id="UP001272515">
    <property type="component" value="Unassembled WGS sequence"/>
</dbReference>
<dbReference type="PANTHER" id="PTHR21087:SF16">
    <property type="entry name" value="SHIKIMATE KINASE 1, CHLOROPLASTIC"/>
    <property type="match status" value="1"/>
</dbReference>
<feature type="domain" description="Chorismate mutase" evidence="12">
    <location>
        <begin position="1"/>
        <end position="83"/>
    </location>
</feature>
<dbReference type="PROSITE" id="PS51168">
    <property type="entry name" value="CHORISMATE_MUT_2"/>
    <property type="match status" value="1"/>
</dbReference>
<feature type="binding site" evidence="11">
    <location>
        <position position="144"/>
    </location>
    <ligand>
        <name>substrate</name>
    </ligand>
</feature>
<evidence type="ECO:0000256" key="4">
    <source>
        <dbReference type="ARBA" id="ARBA00022605"/>
    </source>
</evidence>
<comment type="subunit">
    <text evidence="11">Monomer.</text>
</comment>
<comment type="caution">
    <text evidence="13">The sequence shown here is derived from an EMBL/GenBank/DDBJ whole genome shotgun (WGS) entry which is preliminary data.</text>
</comment>
<dbReference type="Gene3D" id="3.40.50.300">
    <property type="entry name" value="P-loop containing nucleotide triphosphate hydrolases"/>
    <property type="match status" value="1"/>
</dbReference>
<evidence type="ECO:0000313" key="14">
    <source>
        <dbReference type="Proteomes" id="UP001272515"/>
    </source>
</evidence>
<feature type="binding site" evidence="11">
    <location>
        <position position="166"/>
    </location>
    <ligand>
        <name>substrate</name>
    </ligand>
</feature>
<accession>A0ABU3Z8Z4</accession>
<evidence type="ECO:0000256" key="7">
    <source>
        <dbReference type="ARBA" id="ARBA00022777"/>
    </source>
</evidence>
<keyword evidence="9 11" id="KW-0057">Aromatic amino acid biosynthesis</keyword>
<keyword evidence="6 11" id="KW-0547">Nucleotide-binding</keyword>
<dbReference type="SMART" id="SM00382">
    <property type="entry name" value="AAA"/>
    <property type="match status" value="1"/>
</dbReference>
<evidence type="ECO:0000256" key="11">
    <source>
        <dbReference type="HAMAP-Rule" id="MF_00109"/>
    </source>
</evidence>
<dbReference type="SMART" id="SM00830">
    <property type="entry name" value="CM_2"/>
    <property type="match status" value="1"/>
</dbReference>
<evidence type="ECO:0000313" key="13">
    <source>
        <dbReference type="EMBL" id="MDV5088391.1"/>
    </source>
</evidence>
<dbReference type="PROSITE" id="PS01128">
    <property type="entry name" value="SHIKIMATE_KINASE"/>
    <property type="match status" value="1"/>
</dbReference>
<dbReference type="InterPro" id="IPR036979">
    <property type="entry name" value="CM_dom_sf"/>
</dbReference>
<dbReference type="SUPFAM" id="SSF52540">
    <property type="entry name" value="P-loop containing nucleoside triphosphate hydrolases"/>
    <property type="match status" value="1"/>
</dbReference>
<feature type="binding site" evidence="11">
    <location>
        <begin position="98"/>
        <end position="103"/>
    </location>
    <ligand>
        <name>ATP</name>
        <dbReference type="ChEBI" id="CHEBI:30616"/>
    </ligand>
</feature>